<dbReference type="SUPFAM" id="SSF53098">
    <property type="entry name" value="Ribonuclease H-like"/>
    <property type="match status" value="1"/>
</dbReference>
<evidence type="ECO:0000256" key="5">
    <source>
        <dbReference type="ARBA" id="ARBA00023136"/>
    </source>
</evidence>
<organism evidence="10 11">
    <name type="scientific">Lasiodiplodia theobromae</name>
    <dbReference type="NCBI Taxonomy" id="45133"/>
    <lineage>
        <taxon>Eukaryota</taxon>
        <taxon>Fungi</taxon>
        <taxon>Dikarya</taxon>
        <taxon>Ascomycota</taxon>
        <taxon>Pezizomycotina</taxon>
        <taxon>Dothideomycetes</taxon>
        <taxon>Dothideomycetes incertae sedis</taxon>
        <taxon>Botryosphaeriales</taxon>
        <taxon>Botryosphaeriaceae</taxon>
        <taxon>Lasiodiplodia</taxon>
    </lineage>
</organism>
<feature type="transmembrane region" description="Helical" evidence="8">
    <location>
        <begin position="186"/>
        <end position="205"/>
    </location>
</feature>
<reference evidence="10" key="1">
    <citation type="submission" date="2016-08" db="EMBL/GenBank/DDBJ databases">
        <authorList>
            <person name="Yan J."/>
        </authorList>
    </citation>
    <scope>NUCLEOTIDE SEQUENCE</scope>
    <source>
        <strain evidence="10">CSS-01s</strain>
    </source>
</reference>
<feature type="compositionally biased region" description="Basic residues" evidence="7">
    <location>
        <begin position="752"/>
        <end position="769"/>
    </location>
</feature>
<feature type="transmembrane region" description="Helical" evidence="8">
    <location>
        <begin position="350"/>
        <end position="372"/>
    </location>
</feature>
<comment type="similarity">
    <text evidence="6">Belongs to the major facilitator superfamily. Allantoate permease family.</text>
</comment>
<dbReference type="Gene3D" id="3.30.420.10">
    <property type="entry name" value="Ribonuclease H-like superfamily/Ribonuclease H"/>
    <property type="match status" value="1"/>
</dbReference>
<feature type="transmembrane region" description="Helical" evidence="8">
    <location>
        <begin position="378"/>
        <end position="398"/>
    </location>
</feature>
<evidence type="ECO:0000313" key="10">
    <source>
        <dbReference type="EMBL" id="KAF9629747.1"/>
    </source>
</evidence>
<protein>
    <recommendedName>
        <fullName evidence="9">RNase H type-1 domain-containing protein</fullName>
    </recommendedName>
</protein>
<dbReference type="Pfam" id="PF00075">
    <property type="entry name" value="RNase_H"/>
    <property type="match status" value="1"/>
</dbReference>
<dbReference type="SUPFAM" id="SSF103473">
    <property type="entry name" value="MFS general substrate transporter"/>
    <property type="match status" value="1"/>
</dbReference>
<keyword evidence="4 8" id="KW-1133">Transmembrane helix</keyword>
<evidence type="ECO:0000313" key="11">
    <source>
        <dbReference type="Proteomes" id="UP000627934"/>
    </source>
</evidence>
<dbReference type="InterPro" id="IPR011701">
    <property type="entry name" value="MFS"/>
</dbReference>
<dbReference type="InterPro" id="IPR036397">
    <property type="entry name" value="RNaseH_sf"/>
</dbReference>
<feature type="transmembrane region" description="Helical" evidence="8">
    <location>
        <begin position="150"/>
        <end position="174"/>
    </location>
</feature>
<dbReference type="EMBL" id="MDYX01000024">
    <property type="protein sequence ID" value="KAF9629747.1"/>
    <property type="molecule type" value="Genomic_DNA"/>
</dbReference>
<accession>A0A8H7IR27</accession>
<dbReference type="FunFam" id="1.20.1250.20:FF:000065">
    <property type="entry name" value="Putative MFS pantothenate transporter"/>
    <property type="match status" value="1"/>
</dbReference>
<dbReference type="GO" id="GO:0016020">
    <property type="term" value="C:membrane"/>
    <property type="evidence" value="ECO:0007669"/>
    <property type="project" value="UniProtKB-SubCell"/>
</dbReference>
<feature type="transmembrane region" description="Helical" evidence="8">
    <location>
        <begin position="286"/>
        <end position="305"/>
    </location>
</feature>
<keyword evidence="2" id="KW-0813">Transport</keyword>
<reference evidence="10" key="2">
    <citation type="journal article" date="2018" name="DNA Res.">
        <title>Comparative genome and transcriptome analyses reveal adaptations to opportunistic infections in woody plant degrading pathogens of Botryosphaeriaceae.</title>
        <authorList>
            <person name="Yan J.Y."/>
            <person name="Zhao W.S."/>
            <person name="Chen Z."/>
            <person name="Xing Q.K."/>
            <person name="Zhang W."/>
            <person name="Chethana K.W.T."/>
            <person name="Xue M.F."/>
            <person name="Xu J.P."/>
            <person name="Phillips A.J.L."/>
            <person name="Wang Y."/>
            <person name="Liu J.H."/>
            <person name="Liu M."/>
            <person name="Zhou Y."/>
            <person name="Jayawardena R.S."/>
            <person name="Manawasinghe I.S."/>
            <person name="Huang J.B."/>
            <person name="Qiao G.H."/>
            <person name="Fu C.Y."/>
            <person name="Guo F.F."/>
            <person name="Dissanayake A.J."/>
            <person name="Peng Y.L."/>
            <person name="Hyde K.D."/>
            <person name="Li X.H."/>
        </authorList>
    </citation>
    <scope>NUCLEOTIDE SEQUENCE</scope>
    <source>
        <strain evidence="10">CSS-01s</strain>
    </source>
</reference>
<dbReference type="GO" id="GO:0003676">
    <property type="term" value="F:nucleic acid binding"/>
    <property type="evidence" value="ECO:0007669"/>
    <property type="project" value="InterPro"/>
</dbReference>
<evidence type="ECO:0000256" key="4">
    <source>
        <dbReference type="ARBA" id="ARBA00022989"/>
    </source>
</evidence>
<dbReference type="AlphaFoldDB" id="A0A8H7IR27"/>
<dbReference type="PANTHER" id="PTHR43791">
    <property type="entry name" value="PERMEASE-RELATED"/>
    <property type="match status" value="1"/>
</dbReference>
<evidence type="ECO:0000256" key="7">
    <source>
        <dbReference type="SAM" id="MobiDB-lite"/>
    </source>
</evidence>
<feature type="transmembrane region" description="Helical" evidence="8">
    <location>
        <begin position="217"/>
        <end position="239"/>
    </location>
</feature>
<feature type="transmembrane region" description="Helical" evidence="8">
    <location>
        <begin position="325"/>
        <end position="343"/>
    </location>
</feature>
<feature type="transmembrane region" description="Helical" evidence="8">
    <location>
        <begin position="419"/>
        <end position="436"/>
    </location>
</feature>
<name>A0A8H7IR27_9PEZI</name>
<comment type="caution">
    <text evidence="10">The sequence shown here is derived from an EMBL/GenBank/DDBJ whole genome shotgun (WGS) entry which is preliminary data.</text>
</comment>
<evidence type="ECO:0000256" key="3">
    <source>
        <dbReference type="ARBA" id="ARBA00022692"/>
    </source>
</evidence>
<proteinExistence type="inferred from homology"/>
<evidence type="ECO:0000256" key="6">
    <source>
        <dbReference type="ARBA" id="ARBA00037968"/>
    </source>
</evidence>
<sequence length="940" mass="106475">MTDPKRGRVYETQTEMEIEKGQPRTLWGVIKEVFNWYPSHYPAEERKLLFKLDLSILIFACLCFFTKYLDQSNISNAYTSGMKEDLGLYGNELNYFNVMYFTAYVIAQIPMLLLISRPTLARYMLPTLEIAWGILTFAQSRVTSARQLYALRFFVGLFEAPVFAGTHFILGSWYRKQELFKRAGTWFICNSLGTMVSGYLQAAAYTNLSGVAGLSGWRWLFIIDGIFTIPVALAGYIIFPGIPESPKPIFLTHDDITLAKARMAEEKVRPPSKLTLDVFKRSLSRWHIYIFVFCYICMIISYYPVSYMNLWLKAENFSVPQINKLPTALNAINILSSWLGTTLATIYPSWVIYSIAMAACVFSSICMTVWNIPTALKFVAWYAFGLAGCSSPILYSTVNTVLKDDAEERALTVMRKARQARAVSSVHIIVALFQSATTPTTSTIAPPPLRRRCQLATTTKTTAERASATGPPSIPLHHLTIIMSDRPPTAPAIAALMNPSPAPLTWEDVEPLAAKCAALIKLEKNEAKAKAFATRYSNQRAEDGVLALFCDGSASQNIPEGVTQAYLGNQDCKINPESRRWTSSSVAFKKNPTDTEWQMRGYPTPELFSNTNSELDGFDRAIEAAKERLRVDFTITKLLIFTDAQTILEVLQDLPTKRRVPNWNELLLLTVMKKMAELAENPDVEVEFHWQPGHRGVEGNEKADFAAGLARPDRLWPEAYPTDTSNKNKSRRTGNMARESAKQGSVTAQKYQKQRKSSRVQKRVRKRAARLSLRDIESLNPDVPIPSIEDPDIPIPSTEDPDTPIPSIEHPDTPIPSIEQDDHGSQKDNEGARDEQKEGESDSDSDESILADSLYGRLHYGLDRGWRESRPERKTKEQDDEEKKQKLKELEEEEQKLKEREEERKRKEKEEEEESFDDPLYGRLLRILTEGNDKPLYGKM</sequence>
<dbReference type="PROSITE" id="PS50879">
    <property type="entry name" value="RNASE_H_1"/>
    <property type="match status" value="1"/>
</dbReference>
<dbReference type="Proteomes" id="UP000627934">
    <property type="component" value="Unassembled WGS sequence"/>
</dbReference>
<evidence type="ECO:0000256" key="2">
    <source>
        <dbReference type="ARBA" id="ARBA00022448"/>
    </source>
</evidence>
<dbReference type="InterPro" id="IPR036259">
    <property type="entry name" value="MFS_trans_sf"/>
</dbReference>
<gene>
    <name evidence="10" type="ORF">BFW01_g10950</name>
</gene>
<feature type="compositionally biased region" description="Basic and acidic residues" evidence="7">
    <location>
        <begin position="860"/>
        <end position="909"/>
    </location>
</feature>
<dbReference type="InterPro" id="IPR012337">
    <property type="entry name" value="RNaseH-like_sf"/>
</dbReference>
<dbReference type="PANTHER" id="PTHR43791:SF28">
    <property type="entry name" value="MAJOR FACILITATOR SUPERFAMILY (MFS) PROFILE DOMAIN-CONTAINING PROTEIN"/>
    <property type="match status" value="1"/>
</dbReference>
<feature type="region of interest" description="Disordered" evidence="7">
    <location>
        <begin position="714"/>
        <end position="921"/>
    </location>
</feature>
<keyword evidence="3 8" id="KW-0812">Transmembrane</keyword>
<comment type="subcellular location">
    <subcellularLocation>
        <location evidence="1">Membrane</location>
        <topology evidence="1">Multi-pass membrane protein</topology>
    </subcellularLocation>
</comment>
<dbReference type="GO" id="GO:0004523">
    <property type="term" value="F:RNA-DNA hybrid ribonuclease activity"/>
    <property type="evidence" value="ECO:0007669"/>
    <property type="project" value="InterPro"/>
</dbReference>
<evidence type="ECO:0000259" key="9">
    <source>
        <dbReference type="PROSITE" id="PS50879"/>
    </source>
</evidence>
<dbReference type="Pfam" id="PF07690">
    <property type="entry name" value="MFS_1"/>
    <property type="match status" value="1"/>
</dbReference>
<feature type="transmembrane region" description="Helical" evidence="8">
    <location>
        <begin position="95"/>
        <end position="115"/>
    </location>
</feature>
<evidence type="ECO:0000256" key="8">
    <source>
        <dbReference type="SAM" id="Phobius"/>
    </source>
</evidence>
<keyword evidence="5 8" id="KW-0472">Membrane</keyword>
<dbReference type="Gene3D" id="1.20.1250.20">
    <property type="entry name" value="MFS general substrate transporter like domains"/>
    <property type="match status" value="1"/>
</dbReference>
<feature type="compositionally biased region" description="Basic and acidic residues" evidence="7">
    <location>
        <begin position="820"/>
        <end position="840"/>
    </location>
</feature>
<dbReference type="GO" id="GO:0022857">
    <property type="term" value="F:transmembrane transporter activity"/>
    <property type="evidence" value="ECO:0007669"/>
    <property type="project" value="InterPro"/>
</dbReference>
<evidence type="ECO:0000256" key="1">
    <source>
        <dbReference type="ARBA" id="ARBA00004141"/>
    </source>
</evidence>
<feature type="domain" description="RNase H type-1" evidence="9">
    <location>
        <begin position="542"/>
        <end position="712"/>
    </location>
</feature>
<feature type="compositionally biased region" description="Polar residues" evidence="7">
    <location>
        <begin position="742"/>
        <end position="751"/>
    </location>
</feature>
<dbReference type="InterPro" id="IPR002156">
    <property type="entry name" value="RNaseH_domain"/>
</dbReference>